<organism evidence="1 2">
    <name type="scientific">Candidatus Xianfuyuplasma coldseepsis</name>
    <dbReference type="NCBI Taxonomy" id="2782163"/>
    <lineage>
        <taxon>Bacteria</taxon>
        <taxon>Bacillati</taxon>
        <taxon>Mycoplasmatota</taxon>
        <taxon>Mollicutes</taxon>
        <taxon>Candidatus Izemoplasmatales</taxon>
        <taxon>Candidatus Izemoplasmataceae</taxon>
        <taxon>Candidatus Xianfuyuplasma</taxon>
    </lineage>
</organism>
<dbReference type="RefSeq" id="WP_258878047.1">
    <property type="nucleotide sequence ID" value="NZ_CP048914.1"/>
</dbReference>
<dbReference type="Gene3D" id="3.40.190.10">
    <property type="entry name" value="Periplasmic binding protein-like II"/>
    <property type="match status" value="1"/>
</dbReference>
<reference evidence="1 2" key="1">
    <citation type="submission" date="2020-02" db="EMBL/GenBank/DDBJ databases">
        <authorList>
            <person name="Zheng R.K."/>
            <person name="Sun C.M."/>
        </authorList>
    </citation>
    <scope>NUCLEOTIDE SEQUENCE [LARGE SCALE GENOMIC DNA]</scope>
    <source>
        <strain evidence="2">zrk13</strain>
    </source>
</reference>
<gene>
    <name evidence="1" type="ORF">G4Z02_01305</name>
</gene>
<dbReference type="InterPro" id="IPR050490">
    <property type="entry name" value="Bact_solute-bd_prot1"/>
</dbReference>
<dbReference type="Gene3D" id="2.60.120.260">
    <property type="entry name" value="Galactose-binding domain-like"/>
    <property type="match status" value="2"/>
</dbReference>
<dbReference type="KEGG" id="xcl:G4Z02_01305"/>
<name>A0A7L7KR57_9MOLU</name>
<dbReference type="InterPro" id="IPR006059">
    <property type="entry name" value="SBP"/>
</dbReference>
<dbReference type="Pfam" id="PF01547">
    <property type="entry name" value="SBP_bac_1"/>
    <property type="match status" value="1"/>
</dbReference>
<sequence length="987" mass="112890">MKQRLLKFLPPLIIVAVIVFAATGLKNSRLDEFEQDVNRASYQAAYNVLAETVELNSYVNLMDDVALDYTLDNYETTYSDGVLVNDIVYDGDVVTDVTLTQTATYEVSVSEAGYYRIGIDYYLNGDTLNDYLLQVTINDEIPFYESSLINVPIIWEDETKDFDTDRYGDEFIPNQIVVEGWHQTELHDNRYYTEEGLLFYFDTGTHTITFGSDSTESFYLGDVILIAPTEIPTYTEYLSTVGGQEVDDVLMIDAISYTRKNSSFIRLDNNQSPDTKPFDNEYKRLNIVESWDQSGQSITYNVVAPTAGLYELSLYYETDASDFNVFRTVRINGVIPYQEVMSYEFEATDNQWTTDTFEQDGEPLKFYLDAGSNTITFTTDIAPLSARINDLQIIIDHINQFALDIRKVSGNTDDDSRTWELTKILPETEEYLDAYATMLKWNIIMLSQYSSERDLSSELSYLNMALRTIEDVSEKPDELPLYIEDLYSGSGSVNQYLGDTITFIEEQHMALNKVILANEPPERLDANVFQIVGHMISDFYLSITSNKYYTYSEDKETVQIWVGRATTYVDAMQKLVDSEFTTETGIQVDFSVMPVVDKLVLASAGDTTPDAALGLPSYVPYNLAIRGALYDLTEFDDFWSYTSDKFVAGSMVPYTFNEGVYAMPETLNFNAIMYREDIFESLNIAVPDTWDDVLGILPQLQRYDMNFYYPTSGGASTKWFYQTVPLIYQYGGTIYAPNGLEVELDDQASVEALQFLGDLFTTYSVPTQVPSFYNDFRYGSLPIGIISFNDYVTIQTSAPEIQGKWELAPTPGYIDEETGELNRWYVGNGMGGIIFNDSQYKEETWEFFKWWQSTDTQIEFAQTLLSTYGPTFLWLSANQQAIEQLPIPADDKQIILEQITWLRDVPRTPGQYLVERGISDIWNKMVFENTNARVAIDEVVTDMNREIRRKMTEFGYLEDGVLVQDYIIADVYWIQERMDEAAGENDE</sequence>
<proteinExistence type="predicted"/>
<dbReference type="EMBL" id="CP048914">
    <property type="protein sequence ID" value="QMS84434.1"/>
    <property type="molecule type" value="Genomic_DNA"/>
</dbReference>
<dbReference type="AlphaFoldDB" id="A0A7L7KR57"/>
<dbReference type="SUPFAM" id="SSF53850">
    <property type="entry name" value="Periplasmic binding protein-like II"/>
    <property type="match status" value="1"/>
</dbReference>
<accession>A0A7L7KR57</accession>
<evidence type="ECO:0000313" key="1">
    <source>
        <dbReference type="EMBL" id="QMS84434.1"/>
    </source>
</evidence>
<evidence type="ECO:0000313" key="2">
    <source>
        <dbReference type="Proteomes" id="UP000514720"/>
    </source>
</evidence>
<protein>
    <submittedName>
        <fullName evidence="1">Extracellular solute-binding protein</fullName>
    </submittedName>
</protein>
<dbReference type="PANTHER" id="PTHR43649:SF27">
    <property type="entry name" value="EXTRACELLULAR SOLUTE-BINDING PROTEIN FAMILY 1"/>
    <property type="match status" value="1"/>
</dbReference>
<dbReference type="Proteomes" id="UP000514720">
    <property type="component" value="Chromosome"/>
</dbReference>
<dbReference type="PANTHER" id="PTHR43649">
    <property type="entry name" value="ARABINOSE-BINDING PROTEIN-RELATED"/>
    <property type="match status" value="1"/>
</dbReference>
<keyword evidence="2" id="KW-1185">Reference proteome</keyword>